<dbReference type="Gene3D" id="3.90.550.10">
    <property type="entry name" value="Spore Coat Polysaccharide Biosynthesis Protein SpsA, Chain A"/>
    <property type="match status" value="1"/>
</dbReference>
<dbReference type="Proteomes" id="UP000285710">
    <property type="component" value="Unassembled WGS sequence"/>
</dbReference>
<protein>
    <submittedName>
        <fullName evidence="2">Glycosyltransferase</fullName>
    </submittedName>
</protein>
<dbReference type="PANTHER" id="PTHR48090:SF7">
    <property type="entry name" value="RFBJ PROTEIN"/>
    <property type="match status" value="1"/>
</dbReference>
<dbReference type="Pfam" id="PF00535">
    <property type="entry name" value="Glycos_transf_2"/>
    <property type="match status" value="1"/>
</dbReference>
<dbReference type="GO" id="GO:0016740">
    <property type="term" value="F:transferase activity"/>
    <property type="evidence" value="ECO:0007669"/>
    <property type="project" value="UniProtKB-KW"/>
</dbReference>
<keyword evidence="2" id="KW-0808">Transferase</keyword>
<dbReference type="SUPFAM" id="SSF53448">
    <property type="entry name" value="Nucleotide-diphospho-sugar transferases"/>
    <property type="match status" value="1"/>
</dbReference>
<evidence type="ECO:0000259" key="1">
    <source>
        <dbReference type="Pfam" id="PF00535"/>
    </source>
</evidence>
<dbReference type="PANTHER" id="PTHR48090">
    <property type="entry name" value="UNDECAPRENYL-PHOSPHATE 4-DEOXY-4-FORMAMIDO-L-ARABINOSE TRANSFERASE-RELATED"/>
    <property type="match status" value="1"/>
</dbReference>
<evidence type="ECO:0000313" key="3">
    <source>
        <dbReference type="Proteomes" id="UP000285710"/>
    </source>
</evidence>
<dbReference type="InterPro" id="IPR050256">
    <property type="entry name" value="Glycosyltransferase_2"/>
</dbReference>
<sequence length="223" mass="23666">MRLSCVIPAYNEAPRIAAVLRSVIGHPAIDEVIVVDDGSADGTAEIVAGIDGVRLIRMPGNGGKSRAVAAGIEAALGDLLLLLDSDLMGLSGTDLNALITPVRAGQADVAISLRGNAPGLWRAIGLDYISGERVVPRALLGSPEALRSLPRFGLEVYMNRRILAAEARIAVVRWPGVASPWKGAKRGRLAGVMADAKMLADMFRTITPAQAIWQIMAMRRLRT</sequence>
<reference evidence="2 3" key="1">
    <citation type="submission" date="2019-01" db="EMBL/GenBank/DDBJ databases">
        <title>Sinorhodobacter populi sp. nov. isolated from the symptomatic bark tissue of Populus euramericana canker.</title>
        <authorList>
            <person name="Xu G."/>
        </authorList>
    </citation>
    <scope>NUCLEOTIDE SEQUENCE [LARGE SCALE GENOMIC DNA]</scope>
    <source>
        <strain evidence="2 3">2D-5</strain>
    </source>
</reference>
<proteinExistence type="predicted"/>
<dbReference type="InterPro" id="IPR029044">
    <property type="entry name" value="Nucleotide-diphossugar_trans"/>
</dbReference>
<dbReference type="EMBL" id="SAUW01000010">
    <property type="protein sequence ID" value="RWR11833.1"/>
    <property type="molecule type" value="Genomic_DNA"/>
</dbReference>
<accession>A0A443IUS5</accession>
<dbReference type="InterPro" id="IPR001173">
    <property type="entry name" value="Glyco_trans_2-like"/>
</dbReference>
<comment type="caution">
    <text evidence="2">The sequence shown here is derived from an EMBL/GenBank/DDBJ whole genome shotgun (WGS) entry which is preliminary data.</text>
</comment>
<organism evidence="2 3">
    <name type="scientific">Paenirhodobacter populi</name>
    <dbReference type="NCBI Taxonomy" id="2306993"/>
    <lineage>
        <taxon>Bacteria</taxon>
        <taxon>Pseudomonadati</taxon>
        <taxon>Pseudomonadota</taxon>
        <taxon>Alphaproteobacteria</taxon>
        <taxon>Rhodobacterales</taxon>
        <taxon>Rhodobacter group</taxon>
        <taxon>Paenirhodobacter</taxon>
    </lineage>
</organism>
<gene>
    <name evidence="2" type="ORF">D2T33_10655</name>
</gene>
<dbReference type="RefSeq" id="WP_128269846.1">
    <property type="nucleotide sequence ID" value="NZ_SAUW01000010.1"/>
</dbReference>
<feature type="domain" description="Glycosyltransferase 2-like" evidence="1">
    <location>
        <begin position="4"/>
        <end position="118"/>
    </location>
</feature>
<keyword evidence="3" id="KW-1185">Reference proteome</keyword>
<reference evidence="2 3" key="2">
    <citation type="submission" date="2019-01" db="EMBL/GenBank/DDBJ databases">
        <authorList>
            <person name="Li Y."/>
        </authorList>
    </citation>
    <scope>NUCLEOTIDE SEQUENCE [LARGE SCALE GENOMIC DNA]</scope>
    <source>
        <strain evidence="2 3">2D-5</strain>
    </source>
</reference>
<name>A0A443IUS5_9RHOB</name>
<evidence type="ECO:0000313" key="2">
    <source>
        <dbReference type="EMBL" id="RWR11833.1"/>
    </source>
</evidence>
<dbReference type="AlphaFoldDB" id="A0A443IUS5"/>